<dbReference type="Gene3D" id="3.30.1330.30">
    <property type="match status" value="1"/>
</dbReference>
<feature type="domain" description="Ribosomal protein eL8/eL30/eS12/Gadd45" evidence="4">
    <location>
        <begin position="47"/>
        <end position="143"/>
    </location>
</feature>
<dbReference type="OrthoDB" id="5364946at2759"/>
<feature type="compositionally biased region" description="Acidic residues" evidence="3">
    <location>
        <begin position="7"/>
        <end position="17"/>
    </location>
</feature>
<dbReference type="GO" id="GO:1990904">
    <property type="term" value="C:ribonucleoprotein complex"/>
    <property type="evidence" value="ECO:0007669"/>
    <property type="project" value="UniProtKB-KW"/>
</dbReference>
<dbReference type="EMBL" id="BMAO01031701">
    <property type="protein sequence ID" value="GFQ77053.1"/>
    <property type="molecule type" value="Genomic_DNA"/>
</dbReference>
<feature type="region of interest" description="Disordered" evidence="3">
    <location>
        <begin position="1"/>
        <end position="25"/>
    </location>
</feature>
<evidence type="ECO:0000313" key="6">
    <source>
        <dbReference type="Proteomes" id="UP000887116"/>
    </source>
</evidence>
<dbReference type="InterPro" id="IPR050257">
    <property type="entry name" value="eL8/uL1-like"/>
</dbReference>
<dbReference type="PANTHER" id="PTHR23105">
    <property type="entry name" value="RIBOSOMAL PROTEIN L7AE FAMILY MEMBER"/>
    <property type="match status" value="1"/>
</dbReference>
<protein>
    <recommendedName>
        <fullName evidence="4">Ribosomal protein eL8/eL30/eS12/Gadd45 domain-containing protein</fullName>
    </recommendedName>
</protein>
<evidence type="ECO:0000313" key="5">
    <source>
        <dbReference type="EMBL" id="GFQ77053.1"/>
    </source>
</evidence>
<proteinExistence type="inferred from homology"/>
<reference evidence="5" key="1">
    <citation type="submission" date="2020-07" db="EMBL/GenBank/DDBJ databases">
        <title>Multicomponent nature underlies the extraordinary mechanical properties of spider dragline silk.</title>
        <authorList>
            <person name="Kono N."/>
            <person name="Nakamura H."/>
            <person name="Mori M."/>
            <person name="Yoshida Y."/>
            <person name="Ohtoshi R."/>
            <person name="Malay A.D."/>
            <person name="Moran D.A.P."/>
            <person name="Tomita M."/>
            <person name="Numata K."/>
            <person name="Arakawa K."/>
        </authorList>
    </citation>
    <scope>NUCLEOTIDE SEQUENCE</scope>
</reference>
<dbReference type="AlphaFoldDB" id="A0A8X6G8V9"/>
<keyword evidence="6" id="KW-1185">Reference proteome</keyword>
<dbReference type="InterPro" id="IPR029064">
    <property type="entry name" value="Ribosomal_eL30-like_sf"/>
</dbReference>
<evidence type="ECO:0000256" key="1">
    <source>
        <dbReference type="ARBA" id="ARBA00007337"/>
    </source>
</evidence>
<dbReference type="SUPFAM" id="SSF55315">
    <property type="entry name" value="L30e-like"/>
    <property type="match status" value="1"/>
</dbReference>
<dbReference type="GO" id="GO:0003723">
    <property type="term" value="F:RNA binding"/>
    <property type="evidence" value="ECO:0007669"/>
    <property type="project" value="InterPro"/>
</dbReference>
<dbReference type="Proteomes" id="UP000887116">
    <property type="component" value="Unassembled WGS sequence"/>
</dbReference>
<accession>A0A8X6G8V9</accession>
<sequence length="161" mass="18139">MGKNDFDDKENAEESQIEESQPLSYEEQLEHVSVIAKPIATKKVAKKIYKLIKKAAEHKDKKTFMFHGLKSVQSAIRKGATGLVFLAGNVTPIDVICHIPAVCEEKNIDYIYTPSRDDLGLAMGTKRSCLMILVKDHPDYKELYDDCRSRMKAITSSVFLS</sequence>
<evidence type="ECO:0000256" key="2">
    <source>
        <dbReference type="ARBA" id="ARBA00023274"/>
    </source>
</evidence>
<gene>
    <name evidence="5" type="primary">NHP2</name>
    <name evidence="5" type="ORF">TNCT_104591</name>
</gene>
<dbReference type="Pfam" id="PF01248">
    <property type="entry name" value="Ribosomal_L7Ae"/>
    <property type="match status" value="1"/>
</dbReference>
<comment type="caution">
    <text evidence="5">The sequence shown here is derived from an EMBL/GenBank/DDBJ whole genome shotgun (WGS) entry which is preliminary data.</text>
</comment>
<organism evidence="5 6">
    <name type="scientific">Trichonephila clavata</name>
    <name type="common">Joro spider</name>
    <name type="synonym">Nephila clavata</name>
    <dbReference type="NCBI Taxonomy" id="2740835"/>
    <lineage>
        <taxon>Eukaryota</taxon>
        <taxon>Metazoa</taxon>
        <taxon>Ecdysozoa</taxon>
        <taxon>Arthropoda</taxon>
        <taxon>Chelicerata</taxon>
        <taxon>Arachnida</taxon>
        <taxon>Araneae</taxon>
        <taxon>Araneomorphae</taxon>
        <taxon>Entelegynae</taxon>
        <taxon>Araneoidea</taxon>
        <taxon>Nephilidae</taxon>
        <taxon>Trichonephila</taxon>
    </lineage>
</organism>
<dbReference type="InterPro" id="IPR018492">
    <property type="entry name" value="Ribosomal_eL8/Nhp2"/>
</dbReference>
<evidence type="ECO:0000256" key="3">
    <source>
        <dbReference type="SAM" id="MobiDB-lite"/>
    </source>
</evidence>
<evidence type="ECO:0000259" key="4">
    <source>
        <dbReference type="Pfam" id="PF01248"/>
    </source>
</evidence>
<dbReference type="InterPro" id="IPR004038">
    <property type="entry name" value="Ribosomal_eL8/eL30/eS12/Gad45"/>
</dbReference>
<name>A0A8X6G8V9_TRICU</name>
<dbReference type="PRINTS" id="PR00881">
    <property type="entry name" value="L7ARS6FAMILY"/>
</dbReference>
<keyword evidence="2" id="KW-0687">Ribonucleoprotein</keyword>
<comment type="similarity">
    <text evidence="1">Belongs to the eukaryotic ribosomal protein eL8 family.</text>
</comment>